<evidence type="ECO:0000313" key="6">
    <source>
        <dbReference type="EMBL" id="QSX37335.1"/>
    </source>
</evidence>
<organism evidence="6 7">
    <name type="scientific">Shewanella sedimentimangrovi</name>
    <dbReference type="NCBI Taxonomy" id="2814293"/>
    <lineage>
        <taxon>Bacteria</taxon>
        <taxon>Pseudomonadati</taxon>
        <taxon>Pseudomonadota</taxon>
        <taxon>Gammaproteobacteria</taxon>
        <taxon>Alteromonadales</taxon>
        <taxon>Shewanellaceae</taxon>
        <taxon>Shewanella</taxon>
    </lineage>
</organism>
<dbReference type="Pfam" id="PF09084">
    <property type="entry name" value="NMT1"/>
    <property type="match status" value="1"/>
</dbReference>
<dbReference type="PANTHER" id="PTHR30024">
    <property type="entry name" value="ALIPHATIC SULFONATES-BINDING PROTEIN-RELATED"/>
    <property type="match status" value="1"/>
</dbReference>
<sequence>MKRLWLLLTLCWLAACGGQPATKVVIAINPWPGYELLYLAQQQGYFAEEGLQLELVQVASLSDAQRAYLAGGVDGFTGTLIEAVQVAMLGGKPLKIALLADYSAGADLIVAPEHFTSMTQLKGKTIGCEVSSLGIYILARALMANGMTLDDVKVINVEQGDGNRQLAAGTIDAMVTYPPYSIALLKHEGMQQLFSTREIPGEVLDIVSVSESLLRRAPDFPAKLQNVWQKALEYHMRHPQEANALMARREGISAAEFNASLNGLALLTSESQQQLLADRERLRGMLGSVCDTLTRIQAVSGTCDKLPYLFIGGGASQ</sequence>
<dbReference type="PROSITE" id="PS51257">
    <property type="entry name" value="PROKAR_LIPOPROTEIN"/>
    <property type="match status" value="1"/>
</dbReference>
<dbReference type="InterPro" id="IPR015168">
    <property type="entry name" value="SsuA/THI5"/>
</dbReference>
<dbReference type="EMBL" id="CP071502">
    <property type="protein sequence ID" value="QSX37335.1"/>
    <property type="molecule type" value="Genomic_DNA"/>
</dbReference>
<gene>
    <name evidence="6" type="ORF">JYB85_00285</name>
</gene>
<keyword evidence="7" id="KW-1185">Reference proteome</keyword>
<accession>A0ABX7R2N1</accession>
<evidence type="ECO:0000256" key="3">
    <source>
        <dbReference type="ARBA" id="ARBA00022729"/>
    </source>
</evidence>
<feature type="domain" description="SsuA/THI5-like" evidence="5">
    <location>
        <begin position="36"/>
        <end position="242"/>
    </location>
</feature>
<dbReference type="SUPFAM" id="SSF53850">
    <property type="entry name" value="Periplasmic binding protein-like II"/>
    <property type="match status" value="1"/>
</dbReference>
<keyword evidence="3 4" id="KW-0732">Signal</keyword>
<dbReference type="PANTHER" id="PTHR30024:SF47">
    <property type="entry name" value="TAURINE-BINDING PERIPLASMIC PROTEIN"/>
    <property type="match status" value="1"/>
</dbReference>
<dbReference type="Proteomes" id="UP000663207">
    <property type="component" value="Chromosome"/>
</dbReference>
<dbReference type="RefSeq" id="WP_207380573.1">
    <property type="nucleotide sequence ID" value="NZ_CP071502.1"/>
</dbReference>
<protein>
    <submittedName>
        <fullName evidence="6">ABC transporter substrate-binding protein</fullName>
    </submittedName>
</protein>
<proteinExistence type="inferred from homology"/>
<feature type="signal peptide" evidence="4">
    <location>
        <begin position="1"/>
        <end position="21"/>
    </location>
</feature>
<evidence type="ECO:0000313" key="7">
    <source>
        <dbReference type="Proteomes" id="UP000663207"/>
    </source>
</evidence>
<name>A0ABX7R2N1_9GAMM</name>
<comment type="similarity">
    <text evidence="2">Belongs to the bacterial solute-binding protein SsuA/TauA family.</text>
</comment>
<dbReference type="Gene3D" id="3.40.190.10">
    <property type="entry name" value="Periplasmic binding protein-like II"/>
    <property type="match status" value="2"/>
</dbReference>
<evidence type="ECO:0000256" key="2">
    <source>
        <dbReference type="ARBA" id="ARBA00010742"/>
    </source>
</evidence>
<feature type="chain" id="PRO_5046680423" evidence="4">
    <location>
        <begin position="22"/>
        <end position="317"/>
    </location>
</feature>
<evidence type="ECO:0000259" key="5">
    <source>
        <dbReference type="Pfam" id="PF09084"/>
    </source>
</evidence>
<reference evidence="6 7" key="1">
    <citation type="submission" date="2021-03" db="EMBL/GenBank/DDBJ databases">
        <title>Novel species identification of genus Shewanella.</title>
        <authorList>
            <person name="Liu G."/>
            <person name="Zhang Q."/>
        </authorList>
    </citation>
    <scope>NUCLEOTIDE SEQUENCE [LARGE SCALE GENOMIC DNA]</scope>
    <source>
        <strain evidence="6 7">FJAT-52962</strain>
    </source>
</reference>
<comment type="subcellular location">
    <subcellularLocation>
        <location evidence="1">Periplasm</location>
    </subcellularLocation>
</comment>
<evidence type="ECO:0000256" key="1">
    <source>
        <dbReference type="ARBA" id="ARBA00004418"/>
    </source>
</evidence>
<evidence type="ECO:0000256" key="4">
    <source>
        <dbReference type="SAM" id="SignalP"/>
    </source>
</evidence>